<sequence length="45" mass="4416">MTGTAILTVLPIMTIETVAIETVDIAAGAITAGNSGSPCASSLPR</sequence>
<protein>
    <submittedName>
        <fullName evidence="1">Uncharacterized protein</fullName>
    </submittedName>
</protein>
<reference evidence="1 2" key="1">
    <citation type="submission" date="2019-02" db="EMBL/GenBank/DDBJ databases">
        <title>Genomic Encyclopedia of Type Strains, Phase IV (KMG-IV): sequencing the most valuable type-strain genomes for metagenomic binning, comparative biology and taxonomic classification.</title>
        <authorList>
            <person name="Goeker M."/>
        </authorList>
    </citation>
    <scope>NUCLEOTIDE SEQUENCE [LARGE SCALE GENOMIC DNA]</scope>
    <source>
        <strain evidence="1 2">DSM 23814</strain>
    </source>
</reference>
<name>A0A4Q7VVH0_9BURK</name>
<proteinExistence type="predicted"/>
<comment type="caution">
    <text evidence="1">The sequence shown here is derived from an EMBL/GenBank/DDBJ whole genome shotgun (WGS) entry which is preliminary data.</text>
</comment>
<dbReference type="AlphaFoldDB" id="A0A4Q7VVH0"/>
<accession>A0A4Q7VVH0</accession>
<evidence type="ECO:0000313" key="1">
    <source>
        <dbReference type="EMBL" id="RZU00485.1"/>
    </source>
</evidence>
<evidence type="ECO:0000313" key="2">
    <source>
        <dbReference type="Proteomes" id="UP000293398"/>
    </source>
</evidence>
<organism evidence="1 2">
    <name type="scientific">Advenella incenata</name>
    <dbReference type="NCBI Taxonomy" id="267800"/>
    <lineage>
        <taxon>Bacteria</taxon>
        <taxon>Pseudomonadati</taxon>
        <taxon>Pseudomonadota</taxon>
        <taxon>Betaproteobacteria</taxon>
        <taxon>Burkholderiales</taxon>
        <taxon>Alcaligenaceae</taxon>
    </lineage>
</organism>
<gene>
    <name evidence="1" type="ORF">EV681_2295</name>
</gene>
<keyword evidence="2" id="KW-1185">Reference proteome</keyword>
<dbReference type="RefSeq" id="WP_165393008.1">
    <property type="nucleotide sequence ID" value="NZ_SHKO01000001.1"/>
</dbReference>
<dbReference type="EMBL" id="SHKO01000001">
    <property type="protein sequence ID" value="RZU00485.1"/>
    <property type="molecule type" value="Genomic_DNA"/>
</dbReference>
<dbReference type="Proteomes" id="UP000293398">
    <property type="component" value="Unassembled WGS sequence"/>
</dbReference>